<feature type="region of interest" description="Disordered" evidence="1">
    <location>
        <begin position="1"/>
        <end position="24"/>
    </location>
</feature>
<feature type="transmembrane region" description="Helical" evidence="2">
    <location>
        <begin position="698"/>
        <end position="721"/>
    </location>
</feature>
<evidence type="ECO:0000256" key="2">
    <source>
        <dbReference type="SAM" id="Phobius"/>
    </source>
</evidence>
<keyword evidence="2" id="KW-0812">Transmembrane</keyword>
<dbReference type="Proteomes" id="UP000252345">
    <property type="component" value="Unassembled WGS sequence"/>
</dbReference>
<dbReference type="Gene3D" id="2.60.40.740">
    <property type="match status" value="3"/>
</dbReference>
<proteinExistence type="predicted"/>
<accession>A0A366KBB4</accession>
<name>A0A366KBB4_9BIFI</name>
<feature type="domain" description="Adhesin isopeptide-forming adherence" evidence="4">
    <location>
        <begin position="187"/>
        <end position="364"/>
    </location>
</feature>
<protein>
    <recommendedName>
        <fullName evidence="7">Cell surface protein</fullName>
    </recommendedName>
</protein>
<keyword evidence="6" id="KW-1185">Reference proteome</keyword>
<evidence type="ECO:0000259" key="4">
    <source>
        <dbReference type="Pfam" id="PF17998"/>
    </source>
</evidence>
<dbReference type="Pfam" id="PF16364">
    <property type="entry name" value="Antigen_C"/>
    <property type="match status" value="1"/>
</dbReference>
<organism evidence="5 6">
    <name type="scientific">Bifidobacterium xylocopae</name>
    <dbReference type="NCBI Taxonomy" id="2493119"/>
    <lineage>
        <taxon>Bacteria</taxon>
        <taxon>Bacillati</taxon>
        <taxon>Actinomycetota</taxon>
        <taxon>Actinomycetes</taxon>
        <taxon>Bifidobacteriales</taxon>
        <taxon>Bifidobacteriaceae</taxon>
        <taxon>Bifidobacterium</taxon>
    </lineage>
</organism>
<feature type="domain" description="Cell surface antigen C-terminal" evidence="3">
    <location>
        <begin position="368"/>
        <end position="536"/>
    </location>
</feature>
<dbReference type="InterPro" id="IPR032300">
    <property type="entry name" value="Antigen_C"/>
</dbReference>
<evidence type="ECO:0000313" key="6">
    <source>
        <dbReference type="Proteomes" id="UP000252345"/>
    </source>
</evidence>
<feature type="compositionally biased region" description="Polar residues" evidence="1">
    <location>
        <begin position="1"/>
        <end position="17"/>
    </location>
</feature>
<feature type="domain" description="Adhesin isopeptide-forming adherence" evidence="4">
    <location>
        <begin position="40"/>
        <end position="180"/>
    </location>
</feature>
<dbReference type="AlphaFoldDB" id="A0A366KBB4"/>
<sequence length="734" mass="80411">MKNKGSETVNNQETPTNEPKICGYVPPVRKDVVSEASQGGDQSSVDGKLAFPGQKLEYQLQTEPQLPSNLGYQVTKVVVEDTYSEYLKVDKQTLEITDLSTGRFIPKGQYSSRWDDTSHSVRLTFADAYVNANWHAGQHPRILIRFEGTIDEHAPADTRVDNQWGLTLNNSLTPSNKVVNLPPGPQPDKHVTQQDPAVSIDGRKALLGDRLYYRIGIDARGLEQAAYKVQRLGVIDDYDQEYLKLDEAGIQVLDDTGADVSARLNIQVKAGVVYAFFKTVDTPLPSTGETIKGDPQPADLGDYARRKLSPSEDPSIDQRVLGHRYQLVLPVTVVNVKDGYEVKNTATQVTNGREDVTNTVVNPLAPVNPHKDVVVEVGGGSVDQQKIYLNSQFLYRLDSSVLPAHRAYPRLRDWSIVDQYDKAHDRATGQWAVYANRDLKASDGTILAKRGERIAGKDFDASAFGGELFAYEDKDGQLTLTATQRYLDMASSDDEQAWTAYVQFTRYRAADAVKNWFLETLNGTKRPSNEVETRTPNLLPAIAIEKFDQGSGPERGDRDDPQDALEDARDGTVIVFRVTNTGQLPLTGLQLRDHTVAGSGAVEAFSYPDGFDRIVLKPGDHVDVTGLLKGVKPGDHHTDRAGVTGKPVVDCPVIDDDPWDGKPGQRKDGNCGGADVVSGPDDWNGKLAAPLPMTGSGMLVVSLLALSLAGAGLPLLGWARVHQRVADRIRRAHA</sequence>
<keyword evidence="2" id="KW-0472">Membrane</keyword>
<reference evidence="5 6" key="1">
    <citation type="submission" date="2017-10" db="EMBL/GenBank/DDBJ databases">
        <title>Bifidobacterium xylocopum sp. nov. and Bifidobacterium aemilianum sp. nov., from the carpenter bee (Xylocopa violacea) digestive tract.</title>
        <authorList>
            <person name="Alberoni D."/>
            <person name="Baffoni L."/>
            <person name="Di Gioia D."/>
            <person name="Gaggia F."/>
            <person name="Biavati B."/>
        </authorList>
    </citation>
    <scope>NUCLEOTIDE SEQUENCE [LARGE SCALE GENOMIC DNA]</scope>
    <source>
        <strain evidence="5 6">XV2</strain>
    </source>
</reference>
<evidence type="ECO:0008006" key="7">
    <source>
        <dbReference type="Google" id="ProtNLM"/>
    </source>
</evidence>
<dbReference type="InterPro" id="IPR026345">
    <property type="entry name" value="Adh_isopep-form_adh_dom"/>
</dbReference>
<dbReference type="EMBL" id="PDCH01000017">
    <property type="protein sequence ID" value="RBP98889.1"/>
    <property type="molecule type" value="Genomic_DNA"/>
</dbReference>
<evidence type="ECO:0000259" key="3">
    <source>
        <dbReference type="Pfam" id="PF16364"/>
    </source>
</evidence>
<evidence type="ECO:0000313" key="5">
    <source>
        <dbReference type="EMBL" id="RBP98889.1"/>
    </source>
</evidence>
<comment type="caution">
    <text evidence="5">The sequence shown here is derived from an EMBL/GenBank/DDBJ whole genome shotgun (WGS) entry which is preliminary data.</text>
</comment>
<dbReference type="NCBIfam" id="TIGR04228">
    <property type="entry name" value="isopep_sspB_C2"/>
    <property type="match status" value="1"/>
</dbReference>
<evidence type="ECO:0000256" key="1">
    <source>
        <dbReference type="SAM" id="MobiDB-lite"/>
    </source>
</evidence>
<dbReference type="Pfam" id="PF17998">
    <property type="entry name" value="AgI_II_C2"/>
    <property type="match status" value="2"/>
</dbReference>
<gene>
    <name evidence="5" type="ORF">CRD59_06840</name>
</gene>
<keyword evidence="2" id="KW-1133">Transmembrane helix</keyword>